<feature type="compositionally biased region" description="Acidic residues" evidence="1">
    <location>
        <begin position="662"/>
        <end position="681"/>
    </location>
</feature>
<feature type="region of interest" description="Disordered" evidence="1">
    <location>
        <begin position="753"/>
        <end position="773"/>
    </location>
</feature>
<feature type="region of interest" description="Disordered" evidence="1">
    <location>
        <begin position="827"/>
        <end position="1013"/>
    </location>
</feature>
<accession>A0A177TEX5</accession>
<feature type="compositionally biased region" description="Acidic residues" evidence="1">
    <location>
        <begin position="555"/>
        <end position="564"/>
    </location>
</feature>
<feature type="compositionally biased region" description="Low complexity" evidence="1">
    <location>
        <begin position="287"/>
        <end position="303"/>
    </location>
</feature>
<feature type="region of interest" description="Disordered" evidence="1">
    <location>
        <begin position="162"/>
        <end position="200"/>
    </location>
</feature>
<feature type="compositionally biased region" description="Low complexity" evidence="1">
    <location>
        <begin position="994"/>
        <end position="1013"/>
    </location>
</feature>
<feature type="compositionally biased region" description="Basic and acidic residues" evidence="1">
    <location>
        <begin position="827"/>
        <end position="858"/>
    </location>
</feature>
<evidence type="ECO:0000256" key="1">
    <source>
        <dbReference type="SAM" id="MobiDB-lite"/>
    </source>
</evidence>
<feature type="compositionally biased region" description="Acidic residues" evidence="1">
    <location>
        <begin position="343"/>
        <end position="353"/>
    </location>
</feature>
<protein>
    <recommendedName>
        <fullName evidence="4">WHIM1 domain-containing protein</fullName>
    </recommendedName>
</protein>
<evidence type="ECO:0000313" key="2">
    <source>
        <dbReference type="EMBL" id="KAE8257924.1"/>
    </source>
</evidence>
<proteinExistence type="predicted"/>
<feature type="compositionally biased region" description="Acidic residues" evidence="1">
    <location>
        <begin position="498"/>
        <end position="535"/>
    </location>
</feature>
<dbReference type="PANTHER" id="PTHR48125">
    <property type="entry name" value="LP07818P1"/>
    <property type="match status" value="1"/>
</dbReference>
<evidence type="ECO:0000313" key="3">
    <source>
        <dbReference type="Proteomes" id="UP000077521"/>
    </source>
</evidence>
<reference evidence="2" key="2">
    <citation type="journal article" date="2019" name="IMA Fungus">
        <title>Genome sequencing and comparison of five Tilletia species to identify candidate genes for the detection of regulated species infecting wheat.</title>
        <authorList>
            <person name="Nguyen H.D.T."/>
            <person name="Sultana T."/>
            <person name="Kesanakurti P."/>
            <person name="Hambleton S."/>
        </authorList>
    </citation>
    <scope>NUCLEOTIDE SEQUENCE</scope>
    <source>
        <strain evidence="2">DAOMC 236416</strain>
    </source>
</reference>
<feature type="region of interest" description="Disordered" evidence="1">
    <location>
        <begin position="278"/>
        <end position="684"/>
    </location>
</feature>
<dbReference type="EMBL" id="LWDF02000090">
    <property type="protein sequence ID" value="KAE8257924.1"/>
    <property type="molecule type" value="Genomic_DNA"/>
</dbReference>
<feature type="compositionally biased region" description="Low complexity" evidence="1">
    <location>
        <begin position="439"/>
        <end position="448"/>
    </location>
</feature>
<sequence>MPSRPPFRPAPSLKPAEAAAKAAVSNKTLSHLLPNYVARLPPPPPTSDTVKALRKNYKFAAVCQFLFTFGDALLVGEEWDSKRLEDALDGKDSSYVPKLCIKVLQTLTLNRNIDTSNYINIIQAQADKRSHRQLPVSDTLKARPPVGSDPFPVLPSLVVAPAPGPAPAASTSTEVQPTESGDAPQDTIEAPEGKETTAQVAPAPPVQLIRDITTLPAVDQVEILHILCEWHMMDPDRLRKLLKSEDDAQSWRVEPIGWDAQDNTYYLFDDNRLWIQRARPKKPRPVAVTSAKKGTKAAKNGTKGKQKALPPKKGASRNGRGNAAIASAPPRKRGRPSKRAAVESDEEDDDFGLEAEIGTRRPSAKRRGVASGGRVRAVASTSTTTPTSATGRRGRKSGGSGAEGSPSSPSLSGPRQLRTRNGPPPPYAYQTGLTAVPLARGIRASSRIRGGGPGGSGPFGEDGWQRIPEALLELDESIREEDGLKKGRRRSSRHAGAGDDEDEFREEVAEEEGVERPEADEDAMQQDDVEQAAGEEEGKEKANGGDGGDAKMVDAEAEPEDQGEDEKPVEDSTSVQEKVKDDVPDDVKAEAEAKHKAGDAWQEAVDNKPSVPQSPAPATPSKSTPAVKKDEELSDEAEDDDLSELSDLSEPDDDDNVKGDSSDDDSLTPLEEIEDEEDEYEPVAADFVEFEALCVTKAEWEAFGGRFAGSRNKNEKALHTVLNDTILPRILEDFAEQERQLALEVVMASRKRSSRIASRDSEREERERLEAARMEQEAKMAKLREEEIARTNKERAEAEAAAAREERIREREERMAAREREIISRMEREEAERIKAEKERELRVAKRKAAIEAGREVSRSASYEPEDVGGDGDVQNGGEPNGGTATGPASNGASGLPARAVLGSSSAASGAGPELAEPTIVPSQSARPTASRPAESSSLPVHPALKNSQMQTNGHANHAPQAALAGTNSAFTPQGPIPIAGAHPPTALKAAVMPPNAAPSVPSQPQAALPIPQAAPVQSVPVIPTQPVPVPAHPFGLQEGQRAVAGPNSSGSNPQAGAGGWRPAPPVVSSLPPPASPVPAPATAPAPASAQSINGQDPSIADPRP</sequence>
<feature type="compositionally biased region" description="Acidic residues" evidence="1">
    <location>
        <begin position="632"/>
        <end position="655"/>
    </location>
</feature>
<feature type="compositionally biased region" description="Basic and acidic residues" evidence="1">
    <location>
        <begin position="536"/>
        <end position="554"/>
    </location>
</feature>
<feature type="compositionally biased region" description="Polar residues" evidence="1">
    <location>
        <begin position="946"/>
        <end position="955"/>
    </location>
</feature>
<feature type="compositionally biased region" description="Gly residues" evidence="1">
    <location>
        <begin position="449"/>
        <end position="460"/>
    </location>
</feature>
<feature type="compositionally biased region" description="Pro residues" evidence="1">
    <location>
        <begin position="1063"/>
        <end position="1084"/>
    </location>
</feature>
<feature type="region of interest" description="Disordered" evidence="1">
    <location>
        <begin position="789"/>
        <end position="814"/>
    </location>
</feature>
<feature type="compositionally biased region" description="Basic and acidic residues" evidence="1">
    <location>
        <begin position="577"/>
        <end position="598"/>
    </location>
</feature>
<name>A0A177TEX5_9BASI</name>
<dbReference type="AlphaFoldDB" id="A0A177TEX5"/>
<evidence type="ECO:0008006" key="4">
    <source>
        <dbReference type="Google" id="ProtNLM"/>
    </source>
</evidence>
<organism evidence="2 3">
    <name type="scientific">Tilletia indica</name>
    <dbReference type="NCBI Taxonomy" id="43049"/>
    <lineage>
        <taxon>Eukaryota</taxon>
        <taxon>Fungi</taxon>
        <taxon>Dikarya</taxon>
        <taxon>Basidiomycota</taxon>
        <taxon>Ustilaginomycotina</taxon>
        <taxon>Exobasidiomycetes</taxon>
        <taxon>Tilletiales</taxon>
        <taxon>Tilletiaceae</taxon>
        <taxon>Tilletia</taxon>
    </lineage>
</organism>
<gene>
    <name evidence="2" type="ORF">A4X13_0g2032</name>
</gene>
<dbReference type="PANTHER" id="PTHR48125:SF12">
    <property type="entry name" value="AT HOOK TRANSCRIPTION FACTOR FAMILY-RELATED"/>
    <property type="match status" value="1"/>
</dbReference>
<feature type="compositionally biased region" description="Polar residues" evidence="1">
    <location>
        <begin position="921"/>
        <end position="939"/>
    </location>
</feature>
<feature type="compositionally biased region" description="Low complexity" evidence="1">
    <location>
        <begin position="372"/>
        <end position="391"/>
    </location>
</feature>
<comment type="caution">
    <text evidence="2">The sequence shown here is derived from an EMBL/GenBank/DDBJ whole genome shotgun (WGS) entry which is preliminary data.</text>
</comment>
<feature type="compositionally biased region" description="Low complexity" evidence="1">
    <location>
        <begin position="403"/>
        <end position="414"/>
    </location>
</feature>
<keyword evidence="3" id="KW-1185">Reference proteome</keyword>
<reference evidence="2" key="1">
    <citation type="submission" date="2016-04" db="EMBL/GenBank/DDBJ databases">
        <authorList>
            <person name="Nguyen H.D."/>
            <person name="Samba Siva P."/>
            <person name="Cullis J."/>
            <person name="Levesque C.A."/>
            <person name="Hambleton S."/>
        </authorList>
    </citation>
    <scope>NUCLEOTIDE SEQUENCE</scope>
    <source>
        <strain evidence="2">DAOMC 236416</strain>
    </source>
</reference>
<feature type="compositionally biased region" description="Basic and acidic residues" evidence="1">
    <location>
        <begin position="476"/>
        <end position="485"/>
    </location>
</feature>
<feature type="compositionally biased region" description="Low complexity" evidence="1">
    <location>
        <begin position="903"/>
        <end position="912"/>
    </location>
</feature>
<dbReference type="Proteomes" id="UP000077521">
    <property type="component" value="Unassembled WGS sequence"/>
</dbReference>
<feature type="compositionally biased region" description="Basic and acidic residues" evidence="1">
    <location>
        <begin position="757"/>
        <end position="773"/>
    </location>
</feature>
<feature type="region of interest" description="Disordered" evidence="1">
    <location>
        <begin position="1029"/>
        <end position="1105"/>
    </location>
</feature>